<dbReference type="AlphaFoldDB" id="A0AAW5IS85"/>
<evidence type="ECO:0000313" key="1">
    <source>
        <dbReference type="EMBL" id="MCP9565800.1"/>
    </source>
</evidence>
<gene>
    <name evidence="1" type="ORF">NNC64_14845</name>
</gene>
<sequence length="114" mass="12776">MTIPRNNVISLLGVQGLSRNNYSVVQLKVVLAIVGHAQKVIKDYVVDGQMPNKSMRKRLTAKQMTDGYVVVVIRLSDLCAHTSRYSQVKNAIVDMAKRKPIAIPYKCDVNQVTY</sequence>
<accession>A0AAW5IS85</accession>
<organism evidence="1 2">
    <name type="scientific">Segatella copri</name>
    <dbReference type="NCBI Taxonomy" id="165179"/>
    <lineage>
        <taxon>Bacteria</taxon>
        <taxon>Pseudomonadati</taxon>
        <taxon>Bacteroidota</taxon>
        <taxon>Bacteroidia</taxon>
        <taxon>Bacteroidales</taxon>
        <taxon>Prevotellaceae</taxon>
        <taxon>Segatella</taxon>
    </lineage>
</organism>
<evidence type="ECO:0000313" key="2">
    <source>
        <dbReference type="Proteomes" id="UP001205531"/>
    </source>
</evidence>
<feature type="non-terminal residue" evidence="1">
    <location>
        <position position="114"/>
    </location>
</feature>
<dbReference type="Proteomes" id="UP001205531">
    <property type="component" value="Unassembled WGS sequence"/>
</dbReference>
<comment type="caution">
    <text evidence="1">The sequence shown here is derived from an EMBL/GenBank/DDBJ whole genome shotgun (WGS) entry which is preliminary data.</text>
</comment>
<reference evidence="1" key="1">
    <citation type="submission" date="2022-07" db="EMBL/GenBank/DDBJ databases">
        <title>Prevotella copri.</title>
        <authorList>
            <person name="Yang C."/>
        </authorList>
    </citation>
    <scope>NUCLEOTIDE SEQUENCE</scope>
    <source>
        <strain evidence="1">HF2107</strain>
    </source>
</reference>
<dbReference type="RefSeq" id="WP_254994825.1">
    <property type="nucleotide sequence ID" value="NZ_JANDWZ010000055.1"/>
</dbReference>
<proteinExistence type="predicted"/>
<dbReference type="EMBL" id="JANDWZ010000055">
    <property type="protein sequence ID" value="MCP9565800.1"/>
    <property type="molecule type" value="Genomic_DNA"/>
</dbReference>
<protein>
    <submittedName>
        <fullName evidence="1">Uncharacterized protein</fullName>
    </submittedName>
</protein>
<name>A0AAW5IS85_9BACT</name>